<dbReference type="InterPro" id="IPR016461">
    <property type="entry name" value="COMT-like"/>
</dbReference>
<dbReference type="InterPro" id="IPR001077">
    <property type="entry name" value="COMT_C"/>
</dbReference>
<sequence length="336" mass="35451">MTLLTEADEVSQIAFGFMGSKALFAALELGVFTELAGGARSAAELARAAGVHEDRAMTLLTALAGMGLVSVEGGKFSNSPAAEAFLVKGAKYDFGDYLRLQVGKQMYPLLDQIEGALKGELGEEDTGSYADWFSDPEEAKLYSESQHAGSLGPARQLAKLLDLSGEKKLLDVGGGTAAFDIVLCGKTPGLTATVLEFPNVAALGRKYVEQAGLSDRITYLEGNALETEFPGGQDLVLMSYLFSGVPGEAHADLIARAMAALKPGGKLLIHDFIVEADRTGPALAALWQLQHTAFTPEARSLDAGWLAETLTEAGFANVEVRGMIPEMTMLATATRA</sequence>
<reference evidence="6 9" key="2">
    <citation type="journal article" date="2018" name="Int. J. Syst. Evol. Microbiol.">
        <title>Pseudooceanicola lipolyticus sp. nov., a marine alphaproteobacterium, reclassification of Oceanicola flagellatus as Pseudooceanicola flagellatus comb. nov. and emended description of the genus Pseudooceanicola.</title>
        <authorList>
            <person name="Huang M.-M."/>
            <person name="Guo L.-L."/>
            <person name="Wu Y.-H."/>
            <person name="Lai Q.-L."/>
            <person name="Shao Z.-Z."/>
            <person name="Wang C.-S."/>
            <person name="Wu M."/>
            <person name="Xu X.-W."/>
        </authorList>
    </citation>
    <scope>NUCLEOTIDE SEQUENCE [LARGE SCALE GENOMIC DNA]</scope>
    <source>
        <strain evidence="6 9">Ar-45</strain>
    </source>
</reference>
<dbReference type="InterPro" id="IPR029063">
    <property type="entry name" value="SAM-dependent_MTases_sf"/>
</dbReference>
<dbReference type="InterPro" id="IPR012967">
    <property type="entry name" value="COMT_dimerisation"/>
</dbReference>
<dbReference type="Gene3D" id="1.10.10.10">
    <property type="entry name" value="Winged helix-like DNA-binding domain superfamily/Winged helix DNA-binding domain"/>
    <property type="match status" value="1"/>
</dbReference>
<dbReference type="PROSITE" id="PS51683">
    <property type="entry name" value="SAM_OMT_II"/>
    <property type="match status" value="1"/>
</dbReference>
<keyword evidence="3" id="KW-0949">S-adenosyl-L-methionine</keyword>
<dbReference type="Pfam" id="PF00891">
    <property type="entry name" value="Methyltransf_2"/>
    <property type="match status" value="1"/>
</dbReference>
<proteinExistence type="predicted"/>
<dbReference type="SUPFAM" id="SSF53335">
    <property type="entry name" value="S-adenosyl-L-methionine-dependent methyltransferases"/>
    <property type="match status" value="1"/>
</dbReference>
<evidence type="ECO:0000313" key="9">
    <source>
        <dbReference type="Proteomes" id="UP000231702"/>
    </source>
</evidence>
<evidence type="ECO:0000256" key="2">
    <source>
        <dbReference type="ARBA" id="ARBA00022679"/>
    </source>
</evidence>
<dbReference type="GO" id="GO:0046983">
    <property type="term" value="F:protein dimerization activity"/>
    <property type="evidence" value="ECO:0007669"/>
    <property type="project" value="InterPro"/>
</dbReference>
<dbReference type="PIRSF" id="PIRSF005739">
    <property type="entry name" value="O-mtase"/>
    <property type="match status" value="1"/>
</dbReference>
<evidence type="ECO:0000313" key="8">
    <source>
        <dbReference type="Proteomes" id="UP000231655"/>
    </source>
</evidence>
<name>A0A285IXA7_9RHOB</name>
<dbReference type="EMBL" id="PGTD01000023">
    <property type="protein sequence ID" value="PJE25834.1"/>
    <property type="molecule type" value="Genomic_DNA"/>
</dbReference>
<dbReference type="PANTHER" id="PTHR43712">
    <property type="entry name" value="PUTATIVE (AFU_ORTHOLOGUE AFUA_4G14580)-RELATED"/>
    <property type="match status" value="1"/>
</dbReference>
<dbReference type="CDD" id="cd02440">
    <property type="entry name" value="AdoMet_MTases"/>
    <property type="match status" value="1"/>
</dbReference>
<dbReference type="Proteomes" id="UP000231702">
    <property type="component" value="Unassembled WGS sequence"/>
</dbReference>
<dbReference type="GO" id="GO:0008171">
    <property type="term" value="F:O-methyltransferase activity"/>
    <property type="evidence" value="ECO:0007669"/>
    <property type="project" value="InterPro"/>
</dbReference>
<evidence type="ECO:0000259" key="4">
    <source>
        <dbReference type="Pfam" id="PF00891"/>
    </source>
</evidence>
<keyword evidence="9" id="KW-1185">Reference proteome</keyword>
<evidence type="ECO:0000259" key="5">
    <source>
        <dbReference type="Pfam" id="PF08100"/>
    </source>
</evidence>
<keyword evidence="1 6" id="KW-0489">Methyltransferase</keyword>
<dbReference type="SUPFAM" id="SSF46785">
    <property type="entry name" value="Winged helix' DNA-binding domain"/>
    <property type="match status" value="1"/>
</dbReference>
<dbReference type="RefSeq" id="WP_097146110.1">
    <property type="nucleotide sequence ID" value="NZ_OBEA01000004.1"/>
</dbReference>
<dbReference type="EMBL" id="OBEA01000004">
    <property type="protein sequence ID" value="SNY52669.1"/>
    <property type="molecule type" value="Genomic_DNA"/>
</dbReference>
<organism evidence="7 8">
    <name type="scientific">Pseudooceanicola antarcticus</name>
    <dbReference type="NCBI Taxonomy" id="1247613"/>
    <lineage>
        <taxon>Bacteria</taxon>
        <taxon>Pseudomonadati</taxon>
        <taxon>Pseudomonadota</taxon>
        <taxon>Alphaproteobacteria</taxon>
        <taxon>Rhodobacterales</taxon>
        <taxon>Paracoccaceae</taxon>
        <taxon>Pseudooceanicola</taxon>
    </lineage>
</organism>
<gene>
    <name evidence="6" type="ORF">CVM39_19220</name>
    <name evidence="7" type="ORF">SAMN06297129_2371</name>
</gene>
<accession>A0A285IXA7</accession>
<dbReference type="Gene3D" id="3.40.50.150">
    <property type="entry name" value="Vaccinia Virus protein VP39"/>
    <property type="match status" value="1"/>
</dbReference>
<feature type="domain" description="O-methyltransferase C-terminal" evidence="4">
    <location>
        <begin position="133"/>
        <end position="315"/>
    </location>
</feature>
<dbReference type="AlphaFoldDB" id="A0A285IXA7"/>
<evidence type="ECO:0000256" key="1">
    <source>
        <dbReference type="ARBA" id="ARBA00022603"/>
    </source>
</evidence>
<dbReference type="GO" id="GO:0032259">
    <property type="term" value="P:methylation"/>
    <property type="evidence" value="ECO:0007669"/>
    <property type="project" value="UniProtKB-KW"/>
</dbReference>
<dbReference type="Pfam" id="PF08100">
    <property type="entry name" value="Dimerisation"/>
    <property type="match status" value="1"/>
</dbReference>
<evidence type="ECO:0000256" key="3">
    <source>
        <dbReference type="ARBA" id="ARBA00022691"/>
    </source>
</evidence>
<dbReference type="PANTHER" id="PTHR43712:SF2">
    <property type="entry name" value="O-METHYLTRANSFERASE CICE"/>
    <property type="match status" value="1"/>
</dbReference>
<dbReference type="InterPro" id="IPR036388">
    <property type="entry name" value="WH-like_DNA-bd_sf"/>
</dbReference>
<evidence type="ECO:0000313" key="7">
    <source>
        <dbReference type="EMBL" id="SNY52669.1"/>
    </source>
</evidence>
<keyword evidence="2" id="KW-0808">Transferase</keyword>
<protein>
    <submittedName>
        <fullName evidence="7">Dimerisation domain-containing protein</fullName>
    </submittedName>
    <submittedName>
        <fullName evidence="6">Methyltransferase</fullName>
    </submittedName>
</protein>
<reference evidence="7 8" key="1">
    <citation type="submission" date="2017-09" db="EMBL/GenBank/DDBJ databases">
        <authorList>
            <person name="Ehlers B."/>
            <person name="Leendertz F.H."/>
        </authorList>
    </citation>
    <scope>NUCLEOTIDE SEQUENCE [LARGE SCALE GENOMIC DNA]</scope>
    <source>
        <strain evidence="7 8">CGMCC 1.12662</strain>
    </source>
</reference>
<evidence type="ECO:0000313" key="6">
    <source>
        <dbReference type="EMBL" id="PJE25834.1"/>
    </source>
</evidence>
<feature type="domain" description="O-methyltransferase dimerisation" evidence="5">
    <location>
        <begin position="12"/>
        <end position="87"/>
    </location>
</feature>
<dbReference type="OrthoDB" id="7418600at2"/>
<dbReference type="InterPro" id="IPR036390">
    <property type="entry name" value="WH_DNA-bd_sf"/>
</dbReference>
<dbReference type="Proteomes" id="UP000231655">
    <property type="component" value="Unassembled WGS sequence"/>
</dbReference>